<sequence>MANGSVNLGEVAQRATHINVACSRCARRGRRYRLFKVVARQGEDFLMTNLASEVADCPRQNASMTERCDVYFPGLRKITTGEDDATSPKPDLEDDDDY</sequence>
<reference evidence="2" key="1">
    <citation type="submission" date="2016-01" db="EMBL/GenBank/DDBJ databases">
        <authorList>
            <person name="Peeters C."/>
        </authorList>
    </citation>
    <scope>NUCLEOTIDE SEQUENCE</scope>
    <source>
        <strain evidence="2">LMG 29321</strain>
    </source>
</reference>
<keyword evidence="3" id="KW-1185">Reference proteome</keyword>
<gene>
    <name evidence="2" type="ORF">AWB78_06482</name>
</gene>
<evidence type="ECO:0000313" key="3">
    <source>
        <dbReference type="Proteomes" id="UP000071859"/>
    </source>
</evidence>
<dbReference type="OrthoDB" id="9111365at2"/>
<evidence type="ECO:0000313" key="2">
    <source>
        <dbReference type="EMBL" id="SAL03025.1"/>
    </source>
</evidence>
<proteinExistence type="predicted"/>
<name>A0A158E825_9BURK</name>
<feature type="region of interest" description="Disordered" evidence="1">
    <location>
        <begin position="78"/>
        <end position="98"/>
    </location>
</feature>
<dbReference type="AlphaFoldDB" id="A0A158E825"/>
<organism evidence="2 3">
    <name type="scientific">Caballeronia calidae</name>
    <dbReference type="NCBI Taxonomy" id="1777139"/>
    <lineage>
        <taxon>Bacteria</taxon>
        <taxon>Pseudomonadati</taxon>
        <taxon>Pseudomonadota</taxon>
        <taxon>Betaproteobacteria</taxon>
        <taxon>Burkholderiales</taxon>
        <taxon>Burkholderiaceae</taxon>
        <taxon>Caballeronia</taxon>
    </lineage>
</organism>
<dbReference type="Proteomes" id="UP000071859">
    <property type="component" value="Unassembled WGS sequence"/>
</dbReference>
<dbReference type="RefSeq" id="WP_062610597.1">
    <property type="nucleotide sequence ID" value="NZ_FCOX02000052.1"/>
</dbReference>
<accession>A0A158E825</accession>
<evidence type="ECO:0000256" key="1">
    <source>
        <dbReference type="SAM" id="MobiDB-lite"/>
    </source>
</evidence>
<comment type="caution">
    <text evidence="2">The sequence shown here is derived from an EMBL/GenBank/DDBJ whole genome shotgun (WGS) entry which is preliminary data.</text>
</comment>
<protein>
    <submittedName>
        <fullName evidence="2">Uncharacterized protein</fullName>
    </submittedName>
</protein>
<dbReference type="EMBL" id="FCOX02000052">
    <property type="protein sequence ID" value="SAL03025.1"/>
    <property type="molecule type" value="Genomic_DNA"/>
</dbReference>